<dbReference type="EMBL" id="CADCTI010000102">
    <property type="protein sequence ID" value="CAA9233361.1"/>
    <property type="molecule type" value="Genomic_DNA"/>
</dbReference>
<name>A0A6J4HWY3_9ACTN</name>
<feature type="non-terminal residue" evidence="1">
    <location>
        <position position="1"/>
    </location>
</feature>
<organism evidence="1">
    <name type="scientific">uncultured Blastococcus sp</name>
    <dbReference type="NCBI Taxonomy" id="217144"/>
    <lineage>
        <taxon>Bacteria</taxon>
        <taxon>Bacillati</taxon>
        <taxon>Actinomycetota</taxon>
        <taxon>Actinomycetes</taxon>
        <taxon>Geodermatophilales</taxon>
        <taxon>Geodermatophilaceae</taxon>
        <taxon>Blastococcus</taxon>
        <taxon>environmental samples</taxon>
    </lineage>
</organism>
<proteinExistence type="predicted"/>
<accession>A0A6J4HWY3</accession>
<protein>
    <submittedName>
        <fullName evidence="1">Uncharacterized protein</fullName>
    </submittedName>
</protein>
<dbReference type="AlphaFoldDB" id="A0A6J4HWY3"/>
<gene>
    <name evidence="1" type="ORF">AVDCRST_MAG57-1137</name>
</gene>
<sequence>RMLDHRLLRVDRPDRSPPAVRGVRREREQRLVPGVRLRRLPADRLLAGGPVQHHPQAVQRRAALRHRLLHPLRRALRRLELQPRCTAAGLLRPPTDPI</sequence>
<reference evidence="1" key="1">
    <citation type="submission" date="2020-02" db="EMBL/GenBank/DDBJ databases">
        <authorList>
            <person name="Meier V. D."/>
        </authorList>
    </citation>
    <scope>NUCLEOTIDE SEQUENCE</scope>
    <source>
        <strain evidence="1">AVDCRST_MAG57</strain>
    </source>
</reference>
<feature type="non-terminal residue" evidence="1">
    <location>
        <position position="98"/>
    </location>
</feature>
<evidence type="ECO:0000313" key="1">
    <source>
        <dbReference type="EMBL" id="CAA9233361.1"/>
    </source>
</evidence>